<sequence length="225" mass="25073">MDKYGGSVENRMRVVREIFEGIRKEIDASTGFLVGIKTNSVEFQDRGLGIEDAKAFCGNMERPAFCHMRDSTRKREAFFFEFAKQIRPCFEKTVVYLTGGFRTAPAMVDAVKEGATEGIGLGRPATAEPDLPAKILRGDCLAAPDAKLDQDDFLLTLIASNAQMWQMSKRPSAELSSVCDDIADLSDPKEAENFKKAADKFYKQSMEAAERNEVFINVLKYENVA</sequence>
<gene>
    <name evidence="4" type="ORF">HPBE_LOCUS26274</name>
</gene>
<keyword evidence="5" id="KW-1185">Reference proteome</keyword>
<dbReference type="WBParaSite" id="HPBE_0002627601-mRNA-1">
    <property type="protein sequence ID" value="HPBE_0002627601-mRNA-1"/>
    <property type="gene ID" value="HPBE_0002627601"/>
</dbReference>
<keyword evidence="1" id="KW-0285">Flavoprotein</keyword>
<dbReference type="PANTHER" id="PTHR43656:SF5">
    <property type="entry name" value="NADH:FLAVIN OXIDOREDUCTASE_NADH OXIDASE N-TERMINAL DOMAIN-CONTAINING PROTEIN"/>
    <property type="match status" value="1"/>
</dbReference>
<reference evidence="6" key="2">
    <citation type="submission" date="2019-09" db="UniProtKB">
        <authorList>
            <consortium name="WormBaseParasite"/>
        </authorList>
    </citation>
    <scope>IDENTIFICATION</scope>
</reference>
<reference evidence="4 5" key="1">
    <citation type="submission" date="2018-11" db="EMBL/GenBank/DDBJ databases">
        <authorList>
            <consortium name="Pathogen Informatics"/>
        </authorList>
    </citation>
    <scope>NUCLEOTIDE SEQUENCE [LARGE SCALE GENOMIC DNA]</scope>
</reference>
<evidence type="ECO:0000259" key="3">
    <source>
        <dbReference type="Pfam" id="PF00724"/>
    </source>
</evidence>
<dbReference type="InterPro" id="IPR051799">
    <property type="entry name" value="NADH_flavin_oxidoreductase"/>
</dbReference>
<dbReference type="GO" id="GO:0010181">
    <property type="term" value="F:FMN binding"/>
    <property type="evidence" value="ECO:0007669"/>
    <property type="project" value="InterPro"/>
</dbReference>
<dbReference type="EMBL" id="UZAH01039613">
    <property type="protein sequence ID" value="VDP56718.1"/>
    <property type="molecule type" value="Genomic_DNA"/>
</dbReference>
<evidence type="ECO:0000313" key="6">
    <source>
        <dbReference type="WBParaSite" id="HPBE_0002627601-mRNA-1"/>
    </source>
</evidence>
<feature type="domain" description="NADH:flavin oxidoreductase/NADH oxidase N-terminal" evidence="3">
    <location>
        <begin position="2"/>
        <end position="136"/>
    </location>
</feature>
<evidence type="ECO:0000313" key="4">
    <source>
        <dbReference type="EMBL" id="VDP56718.1"/>
    </source>
</evidence>
<dbReference type="InterPro" id="IPR013785">
    <property type="entry name" value="Aldolase_TIM"/>
</dbReference>
<protein>
    <submittedName>
        <fullName evidence="6">Oxidored_FMN domain-containing protein</fullName>
    </submittedName>
</protein>
<dbReference type="AlphaFoldDB" id="A0A183GUA6"/>
<dbReference type="OrthoDB" id="1663137at2759"/>
<proteinExistence type="predicted"/>
<dbReference type="PANTHER" id="PTHR43656">
    <property type="entry name" value="BINDING OXIDOREDUCTASE, PUTATIVE (AFU_ORTHOLOGUE AFUA_2G08260)-RELATED"/>
    <property type="match status" value="1"/>
</dbReference>
<name>A0A183GUA6_HELPZ</name>
<evidence type="ECO:0000313" key="5">
    <source>
        <dbReference type="Proteomes" id="UP000050761"/>
    </source>
</evidence>
<evidence type="ECO:0000256" key="1">
    <source>
        <dbReference type="ARBA" id="ARBA00022630"/>
    </source>
</evidence>
<accession>A0A3P8FBL1</accession>
<keyword evidence="2" id="KW-0560">Oxidoreductase</keyword>
<evidence type="ECO:0000256" key="2">
    <source>
        <dbReference type="ARBA" id="ARBA00023002"/>
    </source>
</evidence>
<dbReference type="SUPFAM" id="SSF51395">
    <property type="entry name" value="FMN-linked oxidoreductases"/>
    <property type="match status" value="1"/>
</dbReference>
<dbReference type="InterPro" id="IPR001155">
    <property type="entry name" value="OxRdtase_FMN_N"/>
</dbReference>
<organism evidence="5 6">
    <name type="scientific">Heligmosomoides polygyrus</name>
    <name type="common">Parasitic roundworm</name>
    <dbReference type="NCBI Taxonomy" id="6339"/>
    <lineage>
        <taxon>Eukaryota</taxon>
        <taxon>Metazoa</taxon>
        <taxon>Ecdysozoa</taxon>
        <taxon>Nematoda</taxon>
        <taxon>Chromadorea</taxon>
        <taxon>Rhabditida</taxon>
        <taxon>Rhabditina</taxon>
        <taxon>Rhabditomorpha</taxon>
        <taxon>Strongyloidea</taxon>
        <taxon>Heligmosomidae</taxon>
        <taxon>Heligmosomoides</taxon>
    </lineage>
</organism>
<accession>A0A183GUA6</accession>
<dbReference type="GO" id="GO:0016491">
    <property type="term" value="F:oxidoreductase activity"/>
    <property type="evidence" value="ECO:0007669"/>
    <property type="project" value="UniProtKB-KW"/>
</dbReference>
<dbReference type="Gene3D" id="3.20.20.70">
    <property type="entry name" value="Aldolase class I"/>
    <property type="match status" value="1"/>
</dbReference>
<dbReference type="Proteomes" id="UP000050761">
    <property type="component" value="Unassembled WGS sequence"/>
</dbReference>
<dbReference type="Pfam" id="PF00724">
    <property type="entry name" value="Oxidored_FMN"/>
    <property type="match status" value="1"/>
</dbReference>